<dbReference type="Proteomes" id="UP000267096">
    <property type="component" value="Unassembled WGS sequence"/>
</dbReference>
<dbReference type="PROSITE" id="PS00383">
    <property type="entry name" value="TYR_PHOSPHATASE_1"/>
    <property type="match status" value="1"/>
</dbReference>
<keyword evidence="1" id="KW-0378">Hydrolase</keyword>
<dbReference type="InterPro" id="IPR051029">
    <property type="entry name" value="mRNA_Capping_Enz/RNA_Phosphat"/>
</dbReference>
<sequence>MITTSNFTWCQYRPFGKIVDGTRFVAFKTPLRDDFFRYHRRNLKQEDHFEAKTLLNSVSFLMQSLSFYSFVANWMHKDGRRIGLVIDLTATERYYDGQEWLNEGVKYVKIKCMGHSAHNQADNIEKFFEVVTSYLNENANNDLLIGVHCTHGLNRTGYMICRYLIEVLGWEPQTAIRQFELSRGYKIEREQYVQSLRKDCIRGCRSGMASVALVNNIEFRNEQIDSESSGLTATAPVVVIEEEQVDDEVVDGTSVYSRSEVNGDDHARSTV</sequence>
<evidence type="ECO:0000256" key="1">
    <source>
        <dbReference type="ARBA" id="ARBA00022801"/>
    </source>
</evidence>
<reference evidence="6" key="1">
    <citation type="submission" date="2017-02" db="UniProtKB">
        <authorList>
            <consortium name="WormBaseParasite"/>
        </authorList>
    </citation>
    <scope>IDENTIFICATION</scope>
</reference>
<dbReference type="AlphaFoldDB" id="A0A0M3JSY0"/>
<evidence type="ECO:0000313" key="5">
    <source>
        <dbReference type="Proteomes" id="UP000267096"/>
    </source>
</evidence>
<dbReference type="Gene3D" id="3.90.190.10">
    <property type="entry name" value="Protein tyrosine phosphatase superfamily"/>
    <property type="match status" value="1"/>
</dbReference>
<keyword evidence="2" id="KW-0904">Protein phosphatase</keyword>
<name>A0A0M3JSY0_ANISI</name>
<proteinExistence type="predicted"/>
<evidence type="ECO:0000259" key="3">
    <source>
        <dbReference type="PROSITE" id="PS50056"/>
    </source>
</evidence>
<dbReference type="GO" id="GO:0004721">
    <property type="term" value="F:phosphoprotein phosphatase activity"/>
    <property type="evidence" value="ECO:0007669"/>
    <property type="project" value="UniProtKB-KW"/>
</dbReference>
<protein>
    <submittedName>
        <fullName evidence="6">RNA/RNP complex-1-interacting phosphatase (inferred by orthology to a human protein)</fullName>
    </submittedName>
</protein>
<dbReference type="InterPro" id="IPR000340">
    <property type="entry name" value="Dual-sp_phosphatase_cat-dom"/>
</dbReference>
<dbReference type="InterPro" id="IPR000387">
    <property type="entry name" value="Tyr_Pase_dom"/>
</dbReference>
<dbReference type="InterPro" id="IPR020422">
    <property type="entry name" value="TYR_PHOSPHATASE_DUAL_dom"/>
</dbReference>
<dbReference type="SMART" id="SM00195">
    <property type="entry name" value="DSPc"/>
    <property type="match status" value="1"/>
</dbReference>
<gene>
    <name evidence="4" type="ORF">ASIM_LOCUS10666</name>
</gene>
<dbReference type="PANTHER" id="PTHR10367:SF9">
    <property type="entry name" value="DUAL-SPECIFICITY PHOSPHATASE 11 (RNA_RNP COMPLEX 1-INTERACTING)"/>
    <property type="match status" value="1"/>
</dbReference>
<dbReference type="InterPro" id="IPR029021">
    <property type="entry name" value="Prot-tyrosine_phosphatase-like"/>
</dbReference>
<dbReference type="Pfam" id="PF00782">
    <property type="entry name" value="DSPc"/>
    <property type="match status" value="1"/>
</dbReference>
<feature type="domain" description="Tyrosine specific protein phosphatases" evidence="3">
    <location>
        <begin position="125"/>
        <end position="200"/>
    </location>
</feature>
<dbReference type="GO" id="GO:0004651">
    <property type="term" value="F:polynucleotide 5'-phosphatase activity"/>
    <property type="evidence" value="ECO:0007669"/>
    <property type="project" value="TreeGrafter"/>
</dbReference>
<dbReference type="InterPro" id="IPR016130">
    <property type="entry name" value="Tyr_Pase_AS"/>
</dbReference>
<dbReference type="PROSITE" id="PS50056">
    <property type="entry name" value="TYR_PHOSPHATASE_2"/>
    <property type="match status" value="1"/>
</dbReference>
<dbReference type="SUPFAM" id="SSF52799">
    <property type="entry name" value="(Phosphotyrosine protein) phosphatases II"/>
    <property type="match status" value="1"/>
</dbReference>
<dbReference type="EMBL" id="UYRR01031011">
    <property type="protein sequence ID" value="VDK43417.1"/>
    <property type="molecule type" value="Genomic_DNA"/>
</dbReference>
<accession>A0A0M3JSY0</accession>
<organism evidence="6">
    <name type="scientific">Anisakis simplex</name>
    <name type="common">Herring worm</name>
    <dbReference type="NCBI Taxonomy" id="6269"/>
    <lineage>
        <taxon>Eukaryota</taxon>
        <taxon>Metazoa</taxon>
        <taxon>Ecdysozoa</taxon>
        <taxon>Nematoda</taxon>
        <taxon>Chromadorea</taxon>
        <taxon>Rhabditida</taxon>
        <taxon>Spirurina</taxon>
        <taxon>Ascaridomorpha</taxon>
        <taxon>Ascaridoidea</taxon>
        <taxon>Anisakidae</taxon>
        <taxon>Anisakis</taxon>
        <taxon>Anisakis simplex complex</taxon>
    </lineage>
</organism>
<evidence type="ECO:0000313" key="4">
    <source>
        <dbReference type="EMBL" id="VDK43417.1"/>
    </source>
</evidence>
<evidence type="ECO:0000256" key="2">
    <source>
        <dbReference type="ARBA" id="ARBA00022912"/>
    </source>
</evidence>
<reference evidence="4 5" key="2">
    <citation type="submission" date="2018-11" db="EMBL/GenBank/DDBJ databases">
        <authorList>
            <consortium name="Pathogen Informatics"/>
        </authorList>
    </citation>
    <scope>NUCLEOTIDE SEQUENCE [LARGE SCALE GENOMIC DNA]</scope>
</reference>
<keyword evidence="5" id="KW-1185">Reference proteome</keyword>
<dbReference type="WBParaSite" id="ASIM_0001110801-mRNA-1">
    <property type="protein sequence ID" value="ASIM_0001110801-mRNA-1"/>
    <property type="gene ID" value="ASIM_0001110801"/>
</dbReference>
<dbReference type="PANTHER" id="PTHR10367">
    <property type="entry name" value="MRNA-CAPPING ENZYME"/>
    <property type="match status" value="1"/>
</dbReference>
<dbReference type="OrthoDB" id="428974at2759"/>
<evidence type="ECO:0000313" key="6">
    <source>
        <dbReference type="WBParaSite" id="ASIM_0001110801-mRNA-1"/>
    </source>
</evidence>